<sequence>MKTPTADHFERQYQTHLKHLKLKGLQPKTIEAYARAIRRIGDYFDHQIDALTAAQLTDYFTDLVASHSWSSVKLDLYGLKFYYAHVLRQPWVAPGLIKPPRSQRLPDIVTVDEARRLFAATRVVSYRVFYFTLYSLGLRLGEGLRLQVGDIDAARGRVHIRDAKGNRDRFVPLPQATHQILRRFWQVHRNPVLLFPNRHGGLKGAASATTPMDRGGVQTALHQVVESCSLKKDHATQPAPQLCHPPDRGRSRST</sequence>
<name>A0ACD5HNB5_9PROT</name>
<proteinExistence type="predicted"/>
<evidence type="ECO:0000313" key="2">
    <source>
        <dbReference type="Proteomes" id="UP000271650"/>
    </source>
</evidence>
<evidence type="ECO:0000313" key="1">
    <source>
        <dbReference type="EMBL" id="XRI77132.1"/>
    </source>
</evidence>
<keyword evidence="2" id="KW-1185">Reference proteome</keyword>
<gene>
    <name evidence="1" type="ORF">EC580_000210</name>
</gene>
<reference evidence="1 2" key="1">
    <citation type="journal article" date="2019" name="Int. J. Syst. Evol. Microbiol.">
        <title>Acidithiobacillus sulfuriphilus sp. nov.: an extremely acidophilic sulfur-oxidizing chemolithotroph isolated from a neutral pH environment.</title>
        <authorList>
            <person name="Falagan C."/>
            <person name="Moya-Beltran A."/>
            <person name="Castro M."/>
            <person name="Quatrini R."/>
            <person name="Johnson D.B."/>
        </authorList>
    </citation>
    <scope>NUCLEOTIDE SEQUENCE [LARGE SCALE GENOMIC DNA]</scope>
    <source>
        <strain evidence="1 2">CJ-2</strain>
    </source>
</reference>
<organism evidence="1 2">
    <name type="scientific">Acidithiobacillus sulfuriphilus</name>
    <dbReference type="NCBI Taxonomy" id="1867749"/>
    <lineage>
        <taxon>Bacteria</taxon>
        <taxon>Pseudomonadati</taxon>
        <taxon>Pseudomonadota</taxon>
        <taxon>Acidithiobacillia</taxon>
        <taxon>Acidithiobacillales</taxon>
        <taxon>Acidithiobacillaceae</taxon>
        <taxon>Acidithiobacillus</taxon>
    </lineage>
</organism>
<dbReference type="Proteomes" id="UP000271650">
    <property type="component" value="Chromosome"/>
</dbReference>
<accession>A0ACD5HNB5</accession>
<protein>
    <submittedName>
        <fullName evidence="1">Site-specific integrase</fullName>
    </submittedName>
</protein>
<dbReference type="EMBL" id="CP127527">
    <property type="protein sequence ID" value="XRI77132.1"/>
    <property type="molecule type" value="Genomic_DNA"/>
</dbReference>